<dbReference type="EMBL" id="BPLR01013071">
    <property type="protein sequence ID" value="GIY58504.1"/>
    <property type="molecule type" value="Genomic_DNA"/>
</dbReference>
<comment type="caution">
    <text evidence="1">The sequence shown here is derived from an EMBL/GenBank/DDBJ whole genome shotgun (WGS) entry which is preliminary data.</text>
</comment>
<evidence type="ECO:0008006" key="3">
    <source>
        <dbReference type="Google" id="ProtNLM"/>
    </source>
</evidence>
<proteinExistence type="predicted"/>
<dbReference type="Proteomes" id="UP001054945">
    <property type="component" value="Unassembled WGS sequence"/>
</dbReference>
<name>A0AAV4ULQ0_CAEEX</name>
<organism evidence="1 2">
    <name type="scientific">Caerostris extrusa</name>
    <name type="common">Bark spider</name>
    <name type="synonym">Caerostris bankana</name>
    <dbReference type="NCBI Taxonomy" id="172846"/>
    <lineage>
        <taxon>Eukaryota</taxon>
        <taxon>Metazoa</taxon>
        <taxon>Ecdysozoa</taxon>
        <taxon>Arthropoda</taxon>
        <taxon>Chelicerata</taxon>
        <taxon>Arachnida</taxon>
        <taxon>Araneae</taxon>
        <taxon>Araneomorphae</taxon>
        <taxon>Entelegynae</taxon>
        <taxon>Araneoidea</taxon>
        <taxon>Araneidae</taxon>
        <taxon>Caerostris</taxon>
    </lineage>
</organism>
<evidence type="ECO:0000313" key="2">
    <source>
        <dbReference type="Proteomes" id="UP001054945"/>
    </source>
</evidence>
<protein>
    <recommendedName>
        <fullName evidence="3">LAGLIDADG homing endonuclease</fullName>
    </recommendedName>
</protein>
<reference evidence="1 2" key="1">
    <citation type="submission" date="2021-06" db="EMBL/GenBank/DDBJ databases">
        <title>Caerostris extrusa draft genome.</title>
        <authorList>
            <person name="Kono N."/>
            <person name="Arakawa K."/>
        </authorList>
    </citation>
    <scope>NUCLEOTIDE SEQUENCE [LARGE SCALE GENOMIC DNA]</scope>
</reference>
<keyword evidence="2" id="KW-1185">Reference proteome</keyword>
<dbReference type="AlphaFoldDB" id="A0AAV4ULQ0"/>
<sequence length="130" mass="15092">MLNDSFLNSPYPERFIPRNQTGISQIQNSVVSTTVLEPFLQVLVLRNGCSGTFSASFSVTKVMHFVTKRERKERKEIKIKELYPYSEVSPAFWLKWFVLLYSIPYAPVSLLDYTELLFPFWCPDGSIVEE</sequence>
<gene>
    <name evidence="1" type="ORF">CEXT_319531</name>
</gene>
<accession>A0AAV4ULQ0</accession>
<evidence type="ECO:0000313" key="1">
    <source>
        <dbReference type="EMBL" id="GIY58504.1"/>
    </source>
</evidence>